<dbReference type="SUPFAM" id="SSF52317">
    <property type="entry name" value="Class I glutamine amidotransferase-like"/>
    <property type="match status" value="1"/>
</dbReference>
<organism evidence="3 4">
    <name type="scientific">Chelatococcus albus</name>
    <dbReference type="NCBI Taxonomy" id="3047466"/>
    <lineage>
        <taxon>Bacteria</taxon>
        <taxon>Pseudomonadati</taxon>
        <taxon>Pseudomonadota</taxon>
        <taxon>Alphaproteobacteria</taxon>
        <taxon>Hyphomicrobiales</taxon>
        <taxon>Chelatococcaceae</taxon>
        <taxon>Chelatococcus</taxon>
    </lineage>
</organism>
<dbReference type="Proteomes" id="UP001321492">
    <property type="component" value="Unassembled WGS sequence"/>
</dbReference>
<dbReference type="PANTHER" id="PTHR43418:SF4">
    <property type="entry name" value="MULTIFUNCTIONAL TRYPTOPHAN BIOSYNTHESIS PROTEIN"/>
    <property type="match status" value="1"/>
</dbReference>
<keyword evidence="4" id="KW-1185">Reference proteome</keyword>
<keyword evidence="3" id="KW-0456">Lyase</keyword>
<feature type="domain" description="Glutamine amidotransferase" evidence="2">
    <location>
        <begin position="5"/>
        <end position="187"/>
    </location>
</feature>
<dbReference type="CDD" id="cd01743">
    <property type="entry name" value="GATase1_Anthranilate_Synthase"/>
    <property type="match status" value="1"/>
</dbReference>
<name>A0ABT7ABV8_9HYPH</name>
<dbReference type="PANTHER" id="PTHR43418">
    <property type="entry name" value="MULTIFUNCTIONAL TRYPTOPHAN BIOSYNTHESIS PROTEIN-RELATED"/>
    <property type="match status" value="1"/>
</dbReference>
<proteinExistence type="predicted"/>
<evidence type="ECO:0000256" key="1">
    <source>
        <dbReference type="ARBA" id="ARBA00022962"/>
    </source>
</evidence>
<dbReference type="PRINTS" id="PR00096">
    <property type="entry name" value="GATASE"/>
</dbReference>
<accession>A0ABT7ABV8</accession>
<dbReference type="PRINTS" id="PR00097">
    <property type="entry name" value="ANTSNTHASEII"/>
</dbReference>
<dbReference type="InterPro" id="IPR050472">
    <property type="entry name" value="Anth_synth/Amidotransfase"/>
</dbReference>
<evidence type="ECO:0000313" key="4">
    <source>
        <dbReference type="Proteomes" id="UP001321492"/>
    </source>
</evidence>
<evidence type="ECO:0000313" key="3">
    <source>
        <dbReference type="EMBL" id="MDJ1156857.1"/>
    </source>
</evidence>
<dbReference type="InterPro" id="IPR029062">
    <property type="entry name" value="Class_I_gatase-like"/>
</dbReference>
<comment type="caution">
    <text evidence="3">The sequence shown here is derived from an EMBL/GenBank/DDBJ whole genome shotgun (WGS) entry which is preliminary data.</text>
</comment>
<evidence type="ECO:0000259" key="2">
    <source>
        <dbReference type="Pfam" id="PF00117"/>
    </source>
</evidence>
<dbReference type="GO" id="GO:0004049">
    <property type="term" value="F:anthranilate synthase activity"/>
    <property type="evidence" value="ECO:0007669"/>
    <property type="project" value="UniProtKB-EC"/>
</dbReference>
<keyword evidence="1" id="KW-0315">Glutamine amidotransferase</keyword>
<sequence>MARIVLIDNYDSFTWNLVHLIGGLGVEVEVHRNDAVTTDVVIASAPDAVVLSPGPCTPREAGICLDLVGRAGGDVPIFGVCLGLQAIGQVYGGNVVRAPVPVHGKLSTVRHRAAGIFRGINGPFQATRYHSLVVERGTCPPSLDITAETDDGLIMALSHRDHPVHGVQFHPESILSEHGATMMKNFLDLAAAWNATRRIRRAS</sequence>
<dbReference type="PROSITE" id="PS51273">
    <property type="entry name" value="GATASE_TYPE_1"/>
    <property type="match status" value="1"/>
</dbReference>
<dbReference type="RefSeq" id="WP_283738852.1">
    <property type="nucleotide sequence ID" value="NZ_JASJEV010000001.1"/>
</dbReference>
<dbReference type="InterPro" id="IPR017926">
    <property type="entry name" value="GATASE"/>
</dbReference>
<reference evidence="3 4" key="1">
    <citation type="submission" date="2023-05" db="EMBL/GenBank/DDBJ databases">
        <title>Chelatococcus sp. nov., a moderately thermophilic bacterium isolated from hot spring microbial mat.</title>
        <authorList>
            <person name="Hu C.-J."/>
            <person name="Li W.-J."/>
        </authorList>
    </citation>
    <scope>NUCLEOTIDE SEQUENCE [LARGE SCALE GENOMIC DNA]</scope>
    <source>
        <strain evidence="3 4">SYSU G07232</strain>
    </source>
</reference>
<dbReference type="Pfam" id="PF00117">
    <property type="entry name" value="GATase"/>
    <property type="match status" value="1"/>
</dbReference>
<protein>
    <submittedName>
        <fullName evidence="3">Aminodeoxychorismate/anthranilate synthase component II</fullName>
        <ecNumber evidence="3">4.1.3.27</ecNumber>
    </submittedName>
</protein>
<dbReference type="EMBL" id="JASJEV010000001">
    <property type="protein sequence ID" value="MDJ1156857.1"/>
    <property type="molecule type" value="Genomic_DNA"/>
</dbReference>
<dbReference type="EC" id="4.1.3.27" evidence="3"/>
<dbReference type="Gene3D" id="3.40.50.880">
    <property type="match status" value="1"/>
</dbReference>
<gene>
    <name evidence="3" type="ORF">QNA08_01175</name>
</gene>
<dbReference type="InterPro" id="IPR006221">
    <property type="entry name" value="TrpG/PapA_dom"/>
</dbReference>
<dbReference type="PRINTS" id="PR00099">
    <property type="entry name" value="CPSGATASE"/>
</dbReference>
<dbReference type="NCBIfam" id="TIGR00566">
    <property type="entry name" value="trpG_papA"/>
    <property type="match status" value="1"/>
</dbReference>